<dbReference type="Pfam" id="PF21699">
    <property type="entry name" value="TM1266-like"/>
    <property type="match status" value="1"/>
</dbReference>
<keyword evidence="2" id="KW-1185">Reference proteome</keyword>
<dbReference type="Gene3D" id="3.30.70.1150">
    <property type="entry name" value="ACT-like. Chain A, domain 2"/>
    <property type="match status" value="1"/>
</dbReference>
<organism evidence="1 2">
    <name type="scientific">Pelotomaculum isophthalicicum JI</name>
    <dbReference type="NCBI Taxonomy" id="947010"/>
    <lineage>
        <taxon>Bacteria</taxon>
        <taxon>Bacillati</taxon>
        <taxon>Bacillota</taxon>
        <taxon>Clostridia</taxon>
        <taxon>Eubacteriales</taxon>
        <taxon>Desulfotomaculaceae</taxon>
        <taxon>Pelotomaculum</taxon>
    </lineage>
</organism>
<accession>A0A9X4GZ82</accession>
<evidence type="ECO:0000313" key="2">
    <source>
        <dbReference type="Proteomes" id="UP001154312"/>
    </source>
</evidence>
<gene>
    <name evidence="1" type="ORF">L7E55_08855</name>
</gene>
<dbReference type="SUPFAM" id="SSF55021">
    <property type="entry name" value="ACT-like"/>
    <property type="match status" value="1"/>
</dbReference>
<comment type="caution">
    <text evidence="1">The sequence shown here is derived from an EMBL/GenBank/DDBJ whole genome shotgun (WGS) entry which is preliminary data.</text>
</comment>
<name>A0A9X4GZ82_9FIRM</name>
<evidence type="ECO:0000313" key="1">
    <source>
        <dbReference type="EMBL" id="MDF9408465.1"/>
    </source>
</evidence>
<dbReference type="InterPro" id="IPR027271">
    <property type="entry name" value="Acetolactate_synth/TF_NikR_C"/>
</dbReference>
<dbReference type="EMBL" id="JAKOAV010000014">
    <property type="protein sequence ID" value="MDF9408465.1"/>
    <property type="molecule type" value="Genomic_DNA"/>
</dbReference>
<dbReference type="NCBIfam" id="TIGR03959">
    <property type="entry name" value="hyd_TM1266"/>
    <property type="match status" value="1"/>
</dbReference>
<reference evidence="1" key="1">
    <citation type="submission" date="2022-02" db="EMBL/GenBank/DDBJ databases">
        <authorList>
            <person name="Leng L."/>
        </authorList>
    </citation>
    <scope>NUCLEOTIDE SEQUENCE</scope>
    <source>
        <strain evidence="1">JI</strain>
    </source>
</reference>
<proteinExistence type="predicted"/>
<sequence length="87" mass="9367">MEERIGVIGIVVEDRENAARKINGILSEFSEIIVGRMGVPYRERNLSVISLIIDGTTDEIGAMTGKLGGIKGVQVKSALVKKKPSVD</sequence>
<dbReference type="InterPro" id="IPR045865">
    <property type="entry name" value="ACT-like_dom_sf"/>
</dbReference>
<dbReference type="InterPro" id="IPR023860">
    <property type="entry name" value="FeFe-hyd_TM1266"/>
</dbReference>
<dbReference type="AlphaFoldDB" id="A0A9X4GZ82"/>
<protein>
    <submittedName>
        <fullName evidence="1">Iron-only hydrogenase system regulator</fullName>
    </submittedName>
</protein>
<dbReference type="Proteomes" id="UP001154312">
    <property type="component" value="Unassembled WGS sequence"/>
</dbReference>